<evidence type="ECO:0000256" key="11">
    <source>
        <dbReference type="ARBA" id="ARBA00023280"/>
    </source>
</evidence>
<dbReference type="InterPro" id="IPR051254">
    <property type="entry name" value="PPP1R15"/>
</dbReference>
<organism evidence="15 21">
    <name type="scientific">African swine fever virus</name>
    <name type="common">ASFV</name>
    <dbReference type="NCBI Taxonomy" id="10497"/>
    <lineage>
        <taxon>Viruses</taxon>
        <taxon>Varidnaviria</taxon>
        <taxon>Bamfordvirae</taxon>
        <taxon>Nucleocytoviricota</taxon>
        <taxon>Pokkesviricetes</taxon>
        <taxon>Asfuvirales</taxon>
        <taxon>Asfarviridae</taxon>
        <taxon>Asfivirus</taxon>
        <taxon>Asfivirus haemorrhagiae</taxon>
    </lineage>
</organism>
<evidence type="ECO:0000256" key="7">
    <source>
        <dbReference type="ARBA" id="ARBA00022830"/>
    </source>
</evidence>
<evidence type="ECO:0000256" key="13">
    <source>
        <dbReference type="SAM" id="MobiDB-lite"/>
    </source>
</evidence>
<feature type="compositionally biased region" description="Basic residues" evidence="13">
    <location>
        <begin position="1"/>
        <end position="15"/>
    </location>
</feature>
<evidence type="ECO:0000313" key="20">
    <source>
        <dbReference type="EMBL" id="AXB50074.1"/>
    </source>
</evidence>
<organismHost>
    <name type="scientific">Sus scrofa</name>
    <name type="common">Pig</name>
    <dbReference type="NCBI Taxonomy" id="9823"/>
</organismHost>
<reference evidence="16" key="3">
    <citation type="submission" date="2018-07" db="EMBL/GenBank/DDBJ databases">
        <title>Five whole genome sequences of African swine fever virus genotype IX from domestic pigs in Uganda.</title>
        <authorList>
            <person name="Masembe C."/>
            <person name="Sreenu V.B."/>
            <person name="Filipe A.D.S."/>
            <person name="Wilkie G."/>
            <person name="Ogweng P."/>
            <person name="Mayega F.J."/>
            <person name="Muwanika V."/>
            <person name="Biek R."/>
            <person name="Palmarini M."/>
            <person name="Davison A."/>
        </authorList>
    </citation>
    <scope>NUCLEOTIDE SEQUENCE [LARGE SCALE GENOMIC DNA]</scope>
    <source>
        <strain evidence="19">N10</strain>
        <strain evidence="18">R25</strain>
        <strain evidence="20">R35</strain>
        <strain evidence="17">R7</strain>
        <strain evidence="16">R8</strain>
    </source>
</reference>
<comment type="function">
    <text evidence="1">Interacts with the host phosphatase PP1 catalytic subunit (PPP1CB) and recruits it to dephosphorylate EIF2S1/eIF2alpha and therefore restores the host translation that has been shut-down by the host. Also inhibits the EIF2S1/eIF2alpha-ATF4-DDIT3/CHOP pathway.</text>
</comment>
<evidence type="ECO:0000256" key="12">
    <source>
        <dbReference type="ARBA" id="ARBA00031298"/>
    </source>
</evidence>
<comment type="subunit">
    <text evidence="3">Interacts (via C-terminus) with host PPP1CB.</text>
</comment>
<dbReference type="Pfam" id="PF10488">
    <property type="entry name" value="PP1c_bdg"/>
    <property type="match status" value="1"/>
</dbReference>
<organismHost>
    <name type="scientific">Phacochoerus africanus</name>
    <name type="common">Warthog</name>
    <dbReference type="NCBI Taxonomy" id="41426"/>
</organismHost>
<gene>
    <name evidence="15" type="primary">BA71V-DP71L (I14L</name>
    <name evidence="16" type="synonym">DP71L</name>
    <name evidence="15" type="synonym">NLS)</name>
</gene>
<dbReference type="EMBL" id="MH025917">
    <property type="protein sequence ID" value="AXB49558.1"/>
    <property type="molecule type" value="Genomic_DNA"/>
</dbReference>
<dbReference type="EMBL" id="MH025918">
    <property type="protein sequence ID" value="AXB49730.1"/>
    <property type="molecule type" value="Genomic_DNA"/>
</dbReference>
<dbReference type="EMBL" id="MH025919">
    <property type="protein sequence ID" value="AXB49901.1"/>
    <property type="molecule type" value="Genomic_DNA"/>
</dbReference>
<evidence type="ECO:0000256" key="5">
    <source>
        <dbReference type="ARBA" id="ARBA00022581"/>
    </source>
</evidence>
<dbReference type="GO" id="GO:0034976">
    <property type="term" value="P:response to endoplasmic reticulum stress"/>
    <property type="evidence" value="ECO:0007669"/>
    <property type="project" value="TreeGrafter"/>
</dbReference>
<evidence type="ECO:0000256" key="6">
    <source>
        <dbReference type="ARBA" id="ARBA00022632"/>
    </source>
</evidence>
<evidence type="ECO:0000313" key="15">
    <source>
        <dbReference type="EMBL" id="AJL34332.1"/>
    </source>
</evidence>
<dbReference type="PANTHER" id="PTHR16489">
    <property type="entry name" value="GH11727P"/>
    <property type="match status" value="1"/>
</dbReference>
<evidence type="ECO:0000256" key="10">
    <source>
        <dbReference type="ARBA" id="ARBA00023258"/>
    </source>
</evidence>
<evidence type="ECO:0000256" key="9">
    <source>
        <dbReference type="ARBA" id="ARBA00023107"/>
    </source>
</evidence>
<keyword evidence="6" id="KW-1090">Inhibition of host innate immune response by virus</keyword>
<name>A0A0C5AZK7_ASF</name>
<keyword evidence="10" id="KW-0922">Interferon antiviral system evasion</keyword>
<dbReference type="InterPro" id="IPR019523">
    <property type="entry name" value="Prot_Pase1_reg-su15A/B_C"/>
</dbReference>
<evidence type="ECO:0000313" key="17">
    <source>
        <dbReference type="EMBL" id="AXB49558.1"/>
    </source>
</evidence>
<dbReference type="GO" id="GO:0039502">
    <property type="term" value="P:symbiont-mediated suppression of host type I interferon-mediated signaling pathway"/>
    <property type="evidence" value="ECO:0007669"/>
    <property type="project" value="UniProtKB-KW"/>
</dbReference>
<organismHost>
    <name type="scientific">Phacochoerus aethiopicus</name>
    <name type="common">Warthog</name>
    <dbReference type="NCBI Taxonomy" id="85517"/>
</organismHost>
<reference evidence="16" key="2">
    <citation type="submission" date="2018-03" db="EMBL/GenBank/DDBJ databases">
        <authorList>
            <person name="Keele B.F."/>
        </authorList>
    </citation>
    <scope>NUCLEOTIDE SEQUENCE</scope>
    <source>
        <strain evidence="19">N10</strain>
        <strain evidence="18">R25</strain>
        <strain evidence="20">R35</strain>
        <strain evidence="17">R7</strain>
        <strain evidence="16">R8</strain>
    </source>
</reference>
<feature type="domain" description="Protein phosphatase 1 regulatory subunit 15A/B C-terminal" evidence="14">
    <location>
        <begin position="134"/>
        <end position="172"/>
    </location>
</feature>
<sequence length="185" mass="21276">MTRRNKRSRRRRKKPLNSIQPGPSKSSVQNEPIKSVSHHLSNIGTNPMLAYILGGNEDLSDDSDWDENTSLENTLMSLNEVPLNDNNHDSKNFNKGFDNNNALHEVNTKWKAFYSSIKIRQRDIKVHFATDDGLVDVWEADDIDRKGPWEQAAADRLRFQRRIANAEEILSVALLRKKLNPVEQE</sequence>
<evidence type="ECO:0000256" key="8">
    <source>
        <dbReference type="ARBA" id="ARBA00022921"/>
    </source>
</evidence>
<organismHost>
    <name type="scientific">Ornithodoros moubata</name>
    <name type="common">Soft tick</name>
    <name type="synonym">Argasid tick</name>
    <dbReference type="NCBI Taxonomy" id="6938"/>
</organismHost>
<accession>A0A0C5AZK7</accession>
<dbReference type="Proteomes" id="UP000276891">
    <property type="component" value="Segment"/>
</dbReference>
<dbReference type="GO" id="GO:0039606">
    <property type="term" value="P:symbiont-mediated suppression of host translation initiation"/>
    <property type="evidence" value="ECO:0007669"/>
    <property type="project" value="UniProtKB-KW"/>
</dbReference>
<organismHost>
    <name type="scientific">Potamochoerus larvatus</name>
    <name type="common">Bushpig</name>
    <dbReference type="NCBI Taxonomy" id="273792"/>
</organismHost>
<dbReference type="PANTHER" id="PTHR16489:SF12">
    <property type="entry name" value="GH11727P"/>
    <property type="match status" value="1"/>
</dbReference>
<organismHost>
    <name type="scientific">Ornithodoros</name>
    <name type="common">relapsing fever ticks</name>
    <dbReference type="NCBI Taxonomy" id="6937"/>
</organismHost>
<dbReference type="EMBL" id="MH025920">
    <property type="protein sequence ID" value="AXB50074.1"/>
    <property type="molecule type" value="Genomic_DNA"/>
</dbReference>
<proteinExistence type="inferred from homology"/>
<dbReference type="GO" id="GO:0060255">
    <property type="term" value="P:regulation of macromolecule metabolic process"/>
    <property type="evidence" value="ECO:0007669"/>
    <property type="project" value="UniProtKB-ARBA"/>
</dbReference>
<dbReference type="Proteomes" id="UP000275389">
    <property type="component" value="Segment"/>
</dbReference>
<evidence type="ECO:0000256" key="1">
    <source>
        <dbReference type="ARBA" id="ARBA00003756"/>
    </source>
</evidence>
<dbReference type="EMBL" id="KM111295">
    <property type="protein sequence ID" value="AJL34332.1"/>
    <property type="molecule type" value="Genomic_DNA"/>
</dbReference>
<evidence type="ECO:0000256" key="3">
    <source>
        <dbReference type="ARBA" id="ARBA00011204"/>
    </source>
</evidence>
<feature type="compositionally biased region" description="Polar residues" evidence="13">
    <location>
        <begin position="17"/>
        <end position="32"/>
    </location>
</feature>
<dbReference type="GO" id="GO:0052170">
    <property type="term" value="P:symbiont-mediated suppression of host innate immune response"/>
    <property type="evidence" value="ECO:0007669"/>
    <property type="project" value="UniProtKB-KW"/>
</dbReference>
<evidence type="ECO:0000256" key="4">
    <source>
        <dbReference type="ARBA" id="ARBA00019072"/>
    </source>
</evidence>
<evidence type="ECO:0000313" key="19">
    <source>
        <dbReference type="EMBL" id="AXB49901.1"/>
    </source>
</evidence>
<evidence type="ECO:0000313" key="21">
    <source>
        <dbReference type="Proteomes" id="UP000101566"/>
    </source>
</evidence>
<dbReference type="EMBL" id="MH025916">
    <property type="protein sequence ID" value="AXB49384.1"/>
    <property type="molecule type" value="Genomic_DNA"/>
</dbReference>
<keyword evidence="5" id="KW-0945">Host-virus interaction</keyword>
<evidence type="ECO:0000256" key="2">
    <source>
        <dbReference type="ARBA" id="ARBA00007512"/>
    </source>
</evidence>
<keyword evidence="7" id="KW-1114">Inhibition of host interferon signaling pathway by virus</keyword>
<keyword evidence="9" id="KW-1126">Modulation of host PP1 activity by virus</keyword>
<dbReference type="GO" id="GO:0004865">
    <property type="term" value="F:protein serine/threonine phosphatase inhibitor activity"/>
    <property type="evidence" value="ECO:0007669"/>
    <property type="project" value="UniProtKB-KW"/>
</dbReference>
<dbReference type="Proteomes" id="UP000267661">
    <property type="component" value="Segment"/>
</dbReference>
<evidence type="ECO:0000313" key="18">
    <source>
        <dbReference type="EMBL" id="AXB49730.1"/>
    </source>
</evidence>
<keyword evidence="8" id="KW-0426">Late protein</keyword>
<dbReference type="Proteomes" id="UP000101566">
    <property type="component" value="Segment"/>
</dbReference>
<keyword evidence="11" id="KW-0899">Viral immunoevasion</keyword>
<evidence type="ECO:0000259" key="14">
    <source>
        <dbReference type="Pfam" id="PF10488"/>
    </source>
</evidence>
<comment type="similarity">
    <text evidence="2">Belongs to the asfivirus DP71L family.</text>
</comment>
<dbReference type="Proteomes" id="UP000273742">
    <property type="component" value="Segment"/>
</dbReference>
<feature type="region of interest" description="Disordered" evidence="13">
    <location>
        <begin position="1"/>
        <end position="32"/>
    </location>
</feature>
<dbReference type="GO" id="GO:0080090">
    <property type="term" value="P:regulation of primary metabolic process"/>
    <property type="evidence" value="ECO:0007669"/>
    <property type="project" value="UniProtKB-ARBA"/>
</dbReference>
<protein>
    <recommendedName>
        <fullName evidence="4">Protein DP71L</fullName>
    </recommendedName>
    <alternativeName>
        <fullName evidence="12">MyD116 homolog</fullName>
    </alternativeName>
</protein>
<reference evidence="15 21" key="1">
    <citation type="journal article" date="2015" name="Virus Genes">
        <title>Comparative analysis of the complete genome sequences of Kenyan African swine fever virus isolates within p72 genotypes IX and X.</title>
        <authorList>
            <person name="Bishop R.P."/>
            <person name="Fleischauer C."/>
            <person name="de Villiers E.P."/>
            <person name="Okoth E.A."/>
            <person name="Arias M."/>
            <person name="Gallardo C."/>
            <person name="Upton C."/>
        </authorList>
    </citation>
    <scope>NUCLEOTIDE SEQUENCE [LARGE SCALE GENOMIC DNA]</scope>
    <source>
        <strain evidence="15">Ken06.Bus</strain>
    </source>
</reference>
<dbReference type="Proteomes" id="UP000282153">
    <property type="component" value="Segment"/>
</dbReference>
<evidence type="ECO:0000313" key="16">
    <source>
        <dbReference type="EMBL" id="AXB49384.1"/>
    </source>
</evidence>